<feature type="transmembrane region" description="Helical" evidence="5">
    <location>
        <begin position="191"/>
        <end position="208"/>
    </location>
</feature>
<feature type="domain" description="O-antigen ligase-related" evidence="6">
    <location>
        <begin position="175"/>
        <end position="333"/>
    </location>
</feature>
<reference evidence="8" key="1">
    <citation type="submission" date="2016-07" db="EMBL/GenBank/DDBJ databases">
        <title>Nontailed viruses are major unrecognized killers of bacteria in the ocean.</title>
        <authorList>
            <person name="Kauffman K."/>
            <person name="Hussain F."/>
            <person name="Yang J."/>
            <person name="Arevalo P."/>
            <person name="Brown J."/>
            <person name="Cutler M."/>
            <person name="Kelly L."/>
            <person name="Polz M.F."/>
        </authorList>
    </citation>
    <scope>NUCLEOTIDE SEQUENCE [LARGE SCALE GENOMIC DNA]</scope>
    <source>
        <strain evidence="8">10N.261.46.F8</strain>
    </source>
</reference>
<feature type="transmembrane region" description="Helical" evidence="5">
    <location>
        <begin position="143"/>
        <end position="161"/>
    </location>
</feature>
<dbReference type="PANTHER" id="PTHR37422:SF17">
    <property type="entry name" value="O-ANTIGEN LIGASE"/>
    <property type="match status" value="1"/>
</dbReference>
<protein>
    <submittedName>
        <fullName evidence="7">O-antigen ligase</fullName>
    </submittedName>
</protein>
<comment type="caution">
    <text evidence="7">The sequence shown here is derived from an EMBL/GenBank/DDBJ whole genome shotgun (WGS) entry which is preliminary data.</text>
</comment>
<accession>A0A2N7JUI1</accession>
<evidence type="ECO:0000259" key="6">
    <source>
        <dbReference type="Pfam" id="PF04932"/>
    </source>
</evidence>
<proteinExistence type="predicted"/>
<evidence type="ECO:0000256" key="1">
    <source>
        <dbReference type="ARBA" id="ARBA00004141"/>
    </source>
</evidence>
<keyword evidence="3 5" id="KW-1133">Transmembrane helix</keyword>
<gene>
    <name evidence="7" type="ORF">BCT49_18800</name>
</gene>
<comment type="subcellular location">
    <subcellularLocation>
        <location evidence="1">Membrane</location>
        <topology evidence="1">Multi-pass membrane protein</topology>
    </subcellularLocation>
</comment>
<dbReference type="PANTHER" id="PTHR37422">
    <property type="entry name" value="TEICHURONIC ACID BIOSYNTHESIS PROTEIN TUAE"/>
    <property type="match status" value="1"/>
</dbReference>
<name>A0A2N7JUI1_9VIBR</name>
<evidence type="ECO:0000256" key="2">
    <source>
        <dbReference type="ARBA" id="ARBA00022692"/>
    </source>
</evidence>
<organism evidence="7 8">
    <name type="scientific">Vibrio lentus</name>
    <dbReference type="NCBI Taxonomy" id="136468"/>
    <lineage>
        <taxon>Bacteria</taxon>
        <taxon>Pseudomonadati</taxon>
        <taxon>Pseudomonadota</taxon>
        <taxon>Gammaproteobacteria</taxon>
        <taxon>Vibrionales</taxon>
        <taxon>Vibrionaceae</taxon>
        <taxon>Vibrio</taxon>
    </lineage>
</organism>
<dbReference type="Proteomes" id="UP000235406">
    <property type="component" value="Unassembled WGS sequence"/>
</dbReference>
<dbReference type="AlphaFoldDB" id="A0A2N7JUI1"/>
<feature type="transmembrane region" description="Helical" evidence="5">
    <location>
        <begin position="111"/>
        <end position="131"/>
    </location>
</feature>
<dbReference type="Pfam" id="PF04932">
    <property type="entry name" value="Wzy_C"/>
    <property type="match status" value="1"/>
</dbReference>
<dbReference type="GO" id="GO:0016874">
    <property type="term" value="F:ligase activity"/>
    <property type="evidence" value="ECO:0007669"/>
    <property type="project" value="UniProtKB-KW"/>
</dbReference>
<evidence type="ECO:0000256" key="3">
    <source>
        <dbReference type="ARBA" id="ARBA00022989"/>
    </source>
</evidence>
<evidence type="ECO:0000256" key="5">
    <source>
        <dbReference type="SAM" id="Phobius"/>
    </source>
</evidence>
<dbReference type="InterPro" id="IPR007016">
    <property type="entry name" value="O-antigen_ligase-rel_domated"/>
</dbReference>
<keyword evidence="2 5" id="KW-0812">Transmembrane</keyword>
<evidence type="ECO:0000256" key="4">
    <source>
        <dbReference type="ARBA" id="ARBA00023136"/>
    </source>
</evidence>
<feature type="transmembrane region" description="Helical" evidence="5">
    <location>
        <begin position="61"/>
        <end position="80"/>
    </location>
</feature>
<feature type="transmembrane region" description="Helical" evidence="5">
    <location>
        <begin position="32"/>
        <end position="49"/>
    </location>
</feature>
<feature type="transmembrane region" description="Helical" evidence="5">
    <location>
        <begin position="352"/>
        <end position="371"/>
    </location>
</feature>
<evidence type="ECO:0000313" key="8">
    <source>
        <dbReference type="Proteomes" id="UP000235406"/>
    </source>
</evidence>
<dbReference type="OrthoDB" id="6358855at2"/>
<dbReference type="InterPro" id="IPR051533">
    <property type="entry name" value="WaaL-like"/>
</dbReference>
<feature type="transmembrane region" description="Helical" evidence="5">
    <location>
        <begin position="7"/>
        <end position="26"/>
    </location>
</feature>
<keyword evidence="4 5" id="KW-0472">Membrane</keyword>
<evidence type="ECO:0000313" key="7">
    <source>
        <dbReference type="EMBL" id="PMM62567.1"/>
    </source>
</evidence>
<keyword evidence="7" id="KW-0436">Ligase</keyword>
<feature type="transmembrane region" description="Helical" evidence="5">
    <location>
        <begin position="321"/>
        <end position="340"/>
    </location>
</feature>
<dbReference type="GO" id="GO:0016020">
    <property type="term" value="C:membrane"/>
    <property type="evidence" value="ECO:0007669"/>
    <property type="project" value="UniProtKB-SubCell"/>
</dbReference>
<feature type="transmembrane region" description="Helical" evidence="5">
    <location>
        <begin position="217"/>
        <end position="235"/>
    </location>
</feature>
<dbReference type="EMBL" id="MCZK01000174">
    <property type="protein sequence ID" value="PMM62567.1"/>
    <property type="molecule type" value="Genomic_DNA"/>
</dbReference>
<sequence length="397" mass="44883">MTLIKRNLSILLILPYFIAVTVMLVLDSGDKKLIPFIILSIIISIFLYKKELIIKNLKSPFIWLLSLLCAYTIFSYYYHGSSSREMRALLGSTLFLLFFPYQILTQKVIQWIVLVGSFAVCINSIYFNLYMNIGRDAGYINPIPYATACALISIIAFSLLLESSSLKGKALPLVAFLLSLPPIILSETRGIWLALTLSIFIIIVVKCIKNPPSRKQILSTFIFTAILTSSGTFLFKDKINQRYDSTIYEINRIQADDYSTSVGLRLQMWMLAPDLIKQKPILGHGQEQREILKDKLKNGGISNQLFHFASAHYHNQVLDKMVKSGVIGLILVIGLLLYPLMMVKKLSSLDAYIVIGLVSLFFIAGLTDVPFNHSQPMMLYLLFLVPICSRCKRVIND</sequence>